<proteinExistence type="predicted"/>
<reference evidence="1" key="1">
    <citation type="submission" date="2014-09" db="EMBL/GenBank/DDBJ databases">
        <authorList>
            <person name="Magalhaes I.L.F."/>
            <person name="Oliveira U."/>
            <person name="Santos F.R."/>
            <person name="Vidigal T.H.D.A."/>
            <person name="Brescovit A.D."/>
            <person name="Santos A.J."/>
        </authorList>
    </citation>
    <scope>NUCLEOTIDE SEQUENCE</scope>
    <source>
        <tissue evidence="1">Shoot tissue taken approximately 20 cm above the soil surface</tissue>
    </source>
</reference>
<organism evidence="1">
    <name type="scientific">Arundo donax</name>
    <name type="common">Giant reed</name>
    <name type="synonym">Donax arundinaceus</name>
    <dbReference type="NCBI Taxonomy" id="35708"/>
    <lineage>
        <taxon>Eukaryota</taxon>
        <taxon>Viridiplantae</taxon>
        <taxon>Streptophyta</taxon>
        <taxon>Embryophyta</taxon>
        <taxon>Tracheophyta</taxon>
        <taxon>Spermatophyta</taxon>
        <taxon>Magnoliopsida</taxon>
        <taxon>Liliopsida</taxon>
        <taxon>Poales</taxon>
        <taxon>Poaceae</taxon>
        <taxon>PACMAD clade</taxon>
        <taxon>Arundinoideae</taxon>
        <taxon>Arundineae</taxon>
        <taxon>Arundo</taxon>
    </lineage>
</organism>
<accession>A0A0A9BQJ3</accession>
<protein>
    <submittedName>
        <fullName evidence="1">Uncharacterized protein</fullName>
    </submittedName>
</protein>
<dbReference type="AlphaFoldDB" id="A0A0A9BQJ3"/>
<evidence type="ECO:0000313" key="1">
    <source>
        <dbReference type="EMBL" id="JAD65606.1"/>
    </source>
</evidence>
<reference evidence="1" key="2">
    <citation type="journal article" date="2015" name="Data Brief">
        <title>Shoot transcriptome of the giant reed, Arundo donax.</title>
        <authorList>
            <person name="Barrero R.A."/>
            <person name="Guerrero F.D."/>
            <person name="Moolhuijzen P."/>
            <person name="Goolsby J.A."/>
            <person name="Tidwell J."/>
            <person name="Bellgard S.E."/>
            <person name="Bellgard M.I."/>
        </authorList>
    </citation>
    <scope>NUCLEOTIDE SEQUENCE</scope>
    <source>
        <tissue evidence="1">Shoot tissue taken approximately 20 cm above the soil surface</tissue>
    </source>
</reference>
<sequence>MPVKLAVQCLHETNRFYTKLRYTKSESDSHIKCGVNRESLGMF</sequence>
<name>A0A0A9BQJ3_ARUDO</name>
<dbReference type="EMBL" id="GBRH01232289">
    <property type="protein sequence ID" value="JAD65606.1"/>
    <property type="molecule type" value="Transcribed_RNA"/>
</dbReference>